<evidence type="ECO:0000313" key="3">
    <source>
        <dbReference type="Proteomes" id="UP000291469"/>
    </source>
</evidence>
<dbReference type="InterPro" id="IPR024072">
    <property type="entry name" value="DHFR-like_dom_sf"/>
</dbReference>
<dbReference type="Proteomes" id="UP000291469">
    <property type="component" value="Chromosome"/>
</dbReference>
<protein>
    <submittedName>
        <fullName evidence="2">Dihydrofolate reductase</fullName>
    </submittedName>
</protein>
<dbReference type="SUPFAM" id="SSF53597">
    <property type="entry name" value="Dihydrofolate reductase-like"/>
    <property type="match status" value="1"/>
</dbReference>
<sequence>MRRLLFQMLVTADGSMAGPGGKLDWHIVDWDFSAYVDRMLRSIDAILLGRRTYEGLAGYWPDAREPEAALMNALPKFVFSSTLRQAAWSNSRIVTEDPVGEVRRLKAMEGSDLALFASSTLAATLADAGLVDEYRIIVNPVLLGKGRPVLPRLAKRIPLRLARTDVFASGTICLCYQPA</sequence>
<dbReference type="GO" id="GO:0008703">
    <property type="term" value="F:5-amino-6-(5-phosphoribosylamino)uracil reductase activity"/>
    <property type="evidence" value="ECO:0007669"/>
    <property type="project" value="InterPro"/>
</dbReference>
<dbReference type="AlphaFoldDB" id="A0A411YFH2"/>
<dbReference type="Pfam" id="PF01872">
    <property type="entry name" value="RibD_C"/>
    <property type="match status" value="1"/>
</dbReference>
<dbReference type="Gene3D" id="3.40.430.10">
    <property type="entry name" value="Dihydrofolate Reductase, subunit A"/>
    <property type="match status" value="1"/>
</dbReference>
<dbReference type="PANTHER" id="PTHR38011:SF11">
    <property type="entry name" value="2,5-DIAMINO-6-RIBOSYLAMINO-4(3H)-PYRIMIDINONE 5'-PHOSPHATE REDUCTASE"/>
    <property type="match status" value="1"/>
</dbReference>
<dbReference type="InterPro" id="IPR050765">
    <property type="entry name" value="Riboflavin_Biosynth_HTPR"/>
</dbReference>
<evidence type="ECO:0000313" key="2">
    <source>
        <dbReference type="EMBL" id="QBI19978.1"/>
    </source>
</evidence>
<feature type="domain" description="Bacterial bifunctional deaminase-reductase C-terminal" evidence="1">
    <location>
        <begin position="4"/>
        <end position="171"/>
    </location>
</feature>
<evidence type="ECO:0000259" key="1">
    <source>
        <dbReference type="Pfam" id="PF01872"/>
    </source>
</evidence>
<dbReference type="GO" id="GO:0009231">
    <property type="term" value="P:riboflavin biosynthetic process"/>
    <property type="evidence" value="ECO:0007669"/>
    <property type="project" value="InterPro"/>
</dbReference>
<gene>
    <name evidence="2" type="ORF">ER308_10675</name>
</gene>
<organism evidence="2 3">
    <name type="scientific">Egibacter rhizosphaerae</name>
    <dbReference type="NCBI Taxonomy" id="1670831"/>
    <lineage>
        <taxon>Bacteria</taxon>
        <taxon>Bacillati</taxon>
        <taxon>Actinomycetota</taxon>
        <taxon>Nitriliruptoria</taxon>
        <taxon>Egibacterales</taxon>
        <taxon>Egibacteraceae</taxon>
        <taxon>Egibacter</taxon>
    </lineage>
</organism>
<dbReference type="InterPro" id="IPR002734">
    <property type="entry name" value="RibDG_C"/>
</dbReference>
<dbReference type="RefSeq" id="WP_131154975.1">
    <property type="nucleotide sequence ID" value="NZ_CP036402.1"/>
</dbReference>
<reference evidence="2 3" key="1">
    <citation type="submission" date="2019-01" db="EMBL/GenBank/DDBJ databases">
        <title>Egibacter rhizosphaerae EGI 80759T.</title>
        <authorList>
            <person name="Chen D.-D."/>
            <person name="Tian Y."/>
            <person name="Jiao J.-Y."/>
            <person name="Zhang X.-T."/>
            <person name="Zhang Y.-G."/>
            <person name="Zhang Y."/>
            <person name="Xiao M."/>
            <person name="Shu W.-S."/>
            <person name="Li W.-J."/>
        </authorList>
    </citation>
    <scope>NUCLEOTIDE SEQUENCE [LARGE SCALE GENOMIC DNA]</scope>
    <source>
        <strain evidence="2 3">EGI 80759</strain>
    </source>
</reference>
<dbReference type="EMBL" id="CP036402">
    <property type="protein sequence ID" value="QBI19978.1"/>
    <property type="molecule type" value="Genomic_DNA"/>
</dbReference>
<keyword evidence="3" id="KW-1185">Reference proteome</keyword>
<proteinExistence type="predicted"/>
<accession>A0A411YFH2</accession>
<dbReference type="KEGG" id="erz:ER308_10675"/>
<name>A0A411YFH2_9ACTN</name>
<dbReference type="OrthoDB" id="7342392at2"/>
<dbReference type="PANTHER" id="PTHR38011">
    <property type="entry name" value="DIHYDROFOLATE REDUCTASE FAMILY PROTEIN (AFU_ORTHOLOGUE AFUA_8G06820)"/>
    <property type="match status" value="1"/>
</dbReference>